<dbReference type="Pfam" id="PF00003">
    <property type="entry name" value="7tm_3"/>
    <property type="match status" value="1"/>
</dbReference>
<dbReference type="InterPro" id="IPR017978">
    <property type="entry name" value="GPCR_3_C"/>
</dbReference>
<evidence type="ECO:0000256" key="4">
    <source>
        <dbReference type="ARBA" id="ARBA00023040"/>
    </source>
</evidence>
<feature type="transmembrane region" description="Helical" evidence="10">
    <location>
        <begin position="694"/>
        <end position="718"/>
    </location>
</feature>
<evidence type="ECO:0000313" key="13">
    <source>
        <dbReference type="Proteomes" id="UP000030745"/>
    </source>
</evidence>
<keyword evidence="4" id="KW-0297">G-protein coupled receptor</keyword>
<evidence type="ECO:0000256" key="5">
    <source>
        <dbReference type="ARBA" id="ARBA00023136"/>
    </source>
</evidence>
<name>A0A067CWY9_SAPPC</name>
<evidence type="ECO:0000256" key="9">
    <source>
        <dbReference type="SAM" id="MobiDB-lite"/>
    </source>
</evidence>
<dbReference type="EMBL" id="KK583198">
    <property type="protein sequence ID" value="KDO31317.1"/>
    <property type="molecule type" value="Genomic_DNA"/>
</dbReference>
<feature type="transmembrane region" description="Helical" evidence="10">
    <location>
        <begin position="536"/>
        <end position="559"/>
    </location>
</feature>
<protein>
    <recommendedName>
        <fullName evidence="11">G-protein coupled receptors family 3 profile domain-containing protein</fullName>
    </recommendedName>
</protein>
<feature type="region of interest" description="Disordered" evidence="9">
    <location>
        <begin position="795"/>
        <end position="817"/>
    </location>
</feature>
<dbReference type="OMA" id="RTIAFEW"/>
<dbReference type="VEuPathDB" id="FungiDB:SPRG_03933"/>
<keyword evidence="7" id="KW-0325">Glycoprotein</keyword>
<keyword evidence="13" id="KW-1185">Reference proteome</keyword>
<evidence type="ECO:0000256" key="10">
    <source>
        <dbReference type="SAM" id="Phobius"/>
    </source>
</evidence>
<feature type="transmembrane region" description="Helical" evidence="10">
    <location>
        <begin position="730"/>
        <end position="753"/>
    </location>
</feature>
<sequence length="817" mass="88756">MDIPNVFGNCMQPGEVIHGVGETVYANGSQAYAGVFNGTVILERNSWASHDVNRAVLSILLDEVVGYRVSILDTIDGINCAERMSFQGLGRCTPTHGNGEVWPNGKLKTIEAFANATKRTTTGYGGLSGLYTLTDNVNEIIKGPASTKGSFSEPFSADYWRDYASSTELVNFYSIARANLSQLVVPSMCPNGTLGCIDGCSKSPACTEAEKNSKQCILVAMMDPGYDVGFFQALVSNSNIPAYFCFGGDAKMRDYVTSVMRAGGAVIFYAFQPDIIFHEYPGKFTRIAFPPSDPANIANATNSFGENGYGNVTSNPVKTDYPMTPLLQYISLVLKADTRLTSFVTQFQLAQLDLDNLLRDYVDHAKDATIPDPAFAAACHWVQNNYLTWSNWIMPLPLCTLQRSVSFSYQGCNASTRLISFVWNTPSPANASLPYDCDGGLLVIPAPYASSKTCAWLDANTKTWMSWLSSPPICDATFYNYTVTDCSAEALRSVLFYWLLPDPAKHTLSLECSGGASLPANITIDCDYVPLSSGTYSSMVAFAAFVLAVLVVCMILIVLFREKPVIKRSQWHLLIVLVLGGMCMCVYVILGGGAPSNTVCGARPVFASIGYTLAFGSLLLKSLRVYLVFHNKALKKNVVTVARMLHFLLGFLSIDVVILGVWYLVDFPAPTLTVEAATAFTGSVDRVSCHSSSFIFPALCIFWKAVITFIGLYISFLIRHDDGDFQESMWIFSAACVVLMGSLFLIPLAYLVALPATTSFAFCSVITLVCTLVVMGLMLGPKFARLNLADLKSSGTTTGTKTRKSVKSAKNVNTAPK</sequence>
<evidence type="ECO:0000256" key="7">
    <source>
        <dbReference type="ARBA" id="ARBA00023180"/>
    </source>
</evidence>
<dbReference type="GO" id="GO:0038039">
    <property type="term" value="C:G protein-coupled receptor heterodimeric complex"/>
    <property type="evidence" value="ECO:0007669"/>
    <property type="project" value="TreeGrafter"/>
</dbReference>
<evidence type="ECO:0000256" key="8">
    <source>
        <dbReference type="ARBA" id="ARBA00023224"/>
    </source>
</evidence>
<dbReference type="Proteomes" id="UP000030745">
    <property type="component" value="Unassembled WGS sequence"/>
</dbReference>
<feature type="transmembrane region" description="Helical" evidence="10">
    <location>
        <begin position="759"/>
        <end position="779"/>
    </location>
</feature>
<feature type="transmembrane region" description="Helical" evidence="10">
    <location>
        <begin position="602"/>
        <end position="623"/>
    </location>
</feature>
<dbReference type="KEGG" id="spar:SPRG_03933"/>
<dbReference type="RefSeq" id="XP_012197916.1">
    <property type="nucleotide sequence ID" value="XM_012342526.1"/>
</dbReference>
<dbReference type="GeneID" id="24126409"/>
<dbReference type="PANTHER" id="PTHR10519">
    <property type="entry name" value="GABA-B RECEPTOR"/>
    <property type="match status" value="1"/>
</dbReference>
<dbReference type="InterPro" id="IPR002455">
    <property type="entry name" value="GPCR3_GABA-B"/>
</dbReference>
<gene>
    <name evidence="12" type="ORF">SPRG_03933</name>
</gene>
<proteinExistence type="predicted"/>
<comment type="subcellular location">
    <subcellularLocation>
        <location evidence="1">Membrane</location>
        <topology evidence="1">Multi-pass membrane protein</topology>
    </subcellularLocation>
</comment>
<dbReference type="PANTHER" id="PTHR10519:SF20">
    <property type="entry name" value="G-PROTEIN COUPLED RECEPTOR 156-RELATED"/>
    <property type="match status" value="1"/>
</dbReference>
<feature type="domain" description="G-protein coupled receptors family 3 profile" evidence="11">
    <location>
        <begin position="540"/>
        <end position="782"/>
    </location>
</feature>
<keyword evidence="3 10" id="KW-1133">Transmembrane helix</keyword>
<evidence type="ECO:0000256" key="6">
    <source>
        <dbReference type="ARBA" id="ARBA00023170"/>
    </source>
</evidence>
<dbReference type="PROSITE" id="PS50259">
    <property type="entry name" value="G_PROTEIN_RECEP_F3_4"/>
    <property type="match status" value="1"/>
</dbReference>
<dbReference type="OrthoDB" id="167531at2759"/>
<reference evidence="12 13" key="1">
    <citation type="journal article" date="2013" name="PLoS Genet.">
        <title>Distinctive expansion of potential virulence genes in the genome of the oomycete fish pathogen Saprolegnia parasitica.</title>
        <authorList>
            <person name="Jiang R.H."/>
            <person name="de Bruijn I."/>
            <person name="Haas B.J."/>
            <person name="Belmonte R."/>
            <person name="Lobach L."/>
            <person name="Christie J."/>
            <person name="van den Ackerveken G."/>
            <person name="Bottin A."/>
            <person name="Bulone V."/>
            <person name="Diaz-Moreno S.M."/>
            <person name="Dumas B."/>
            <person name="Fan L."/>
            <person name="Gaulin E."/>
            <person name="Govers F."/>
            <person name="Grenville-Briggs L.J."/>
            <person name="Horner N.R."/>
            <person name="Levin J.Z."/>
            <person name="Mammella M."/>
            <person name="Meijer H.J."/>
            <person name="Morris P."/>
            <person name="Nusbaum C."/>
            <person name="Oome S."/>
            <person name="Phillips A.J."/>
            <person name="van Rooyen D."/>
            <person name="Rzeszutek E."/>
            <person name="Saraiva M."/>
            <person name="Secombes C.J."/>
            <person name="Seidl M.F."/>
            <person name="Snel B."/>
            <person name="Stassen J.H."/>
            <person name="Sykes S."/>
            <person name="Tripathy S."/>
            <person name="van den Berg H."/>
            <person name="Vega-Arreguin J.C."/>
            <person name="Wawra S."/>
            <person name="Young S.K."/>
            <person name="Zeng Q."/>
            <person name="Dieguez-Uribeondo J."/>
            <person name="Russ C."/>
            <person name="Tyler B.M."/>
            <person name="van West P."/>
        </authorList>
    </citation>
    <scope>NUCLEOTIDE SEQUENCE [LARGE SCALE GENOMIC DNA]</scope>
    <source>
        <strain evidence="12 13">CBS 223.65</strain>
    </source>
</reference>
<dbReference type="AlphaFoldDB" id="A0A067CWY9"/>
<keyword evidence="2 10" id="KW-0812">Transmembrane</keyword>
<keyword evidence="8" id="KW-0807">Transducer</keyword>
<evidence type="ECO:0000313" key="12">
    <source>
        <dbReference type="EMBL" id="KDO31317.1"/>
    </source>
</evidence>
<keyword evidence="5 10" id="KW-0472">Membrane</keyword>
<evidence type="ECO:0000256" key="2">
    <source>
        <dbReference type="ARBA" id="ARBA00022692"/>
    </source>
</evidence>
<feature type="transmembrane region" description="Helical" evidence="10">
    <location>
        <begin position="644"/>
        <end position="665"/>
    </location>
</feature>
<accession>A0A067CWY9</accession>
<dbReference type="GO" id="GO:0004965">
    <property type="term" value="F:G protein-coupled GABA receptor activity"/>
    <property type="evidence" value="ECO:0007669"/>
    <property type="project" value="InterPro"/>
</dbReference>
<dbReference type="CDD" id="cd15047">
    <property type="entry name" value="7tmC_GABA-B-like"/>
    <property type="match status" value="1"/>
</dbReference>
<keyword evidence="6" id="KW-0675">Receptor</keyword>
<evidence type="ECO:0000256" key="1">
    <source>
        <dbReference type="ARBA" id="ARBA00004141"/>
    </source>
</evidence>
<evidence type="ECO:0000256" key="3">
    <source>
        <dbReference type="ARBA" id="ARBA00022989"/>
    </source>
</evidence>
<organism evidence="12 13">
    <name type="scientific">Saprolegnia parasitica (strain CBS 223.65)</name>
    <dbReference type="NCBI Taxonomy" id="695850"/>
    <lineage>
        <taxon>Eukaryota</taxon>
        <taxon>Sar</taxon>
        <taxon>Stramenopiles</taxon>
        <taxon>Oomycota</taxon>
        <taxon>Saprolegniomycetes</taxon>
        <taxon>Saprolegniales</taxon>
        <taxon>Saprolegniaceae</taxon>
        <taxon>Saprolegnia</taxon>
    </lineage>
</organism>
<dbReference type="STRING" id="695850.A0A067CWY9"/>
<evidence type="ECO:0000259" key="11">
    <source>
        <dbReference type="PROSITE" id="PS50259"/>
    </source>
</evidence>
<feature type="transmembrane region" description="Helical" evidence="10">
    <location>
        <begin position="571"/>
        <end position="590"/>
    </location>
</feature>